<keyword evidence="2" id="KW-0472">Membrane</keyword>
<dbReference type="GeneID" id="19319587"/>
<dbReference type="KEGG" id="pfp:PFL1_05497"/>
<dbReference type="HOGENOM" id="CLU_1343802_0_0_1"/>
<accession>A0A061H2B2</accession>
<dbReference type="RefSeq" id="XP_007881224.1">
    <property type="nucleotide sequence ID" value="XM_007883033.1"/>
</dbReference>
<sequence length="204" mass="22501">MAPSDGRFPCGTSTHDHQPLDHSRAVWTFLSTFLISFVWTGLLPSPSFLSRRNSSKTEYVRTQWSSCMARQALKYCSMWWRMLPWPYPFLPSRGRSRGSGRAQKTALEGVRADGFTRPKTTAGETTAAASQPAWPVVVDAAHGATQTHRATAAGHSTRRRSVPRGRQAVKGVACRPPSRARVANYSTQPSCRTRDTSARPQGLA</sequence>
<evidence type="ECO:0000256" key="2">
    <source>
        <dbReference type="SAM" id="Phobius"/>
    </source>
</evidence>
<dbReference type="EMBL" id="KE361642">
    <property type="protein sequence ID" value="EPQ26862.1"/>
    <property type="molecule type" value="Genomic_DNA"/>
</dbReference>
<feature type="transmembrane region" description="Helical" evidence="2">
    <location>
        <begin position="25"/>
        <end position="43"/>
    </location>
</feature>
<evidence type="ECO:0000313" key="3">
    <source>
        <dbReference type="EMBL" id="EPQ26862.1"/>
    </source>
</evidence>
<gene>
    <name evidence="3" type="ORF">PFL1_05497</name>
</gene>
<organism evidence="3 4">
    <name type="scientific">Pseudozyma flocculosa PF-1</name>
    <dbReference type="NCBI Taxonomy" id="1277687"/>
    <lineage>
        <taxon>Eukaryota</taxon>
        <taxon>Fungi</taxon>
        <taxon>Dikarya</taxon>
        <taxon>Basidiomycota</taxon>
        <taxon>Ustilaginomycotina</taxon>
        <taxon>Ustilaginomycetes</taxon>
        <taxon>Ustilaginales</taxon>
        <taxon>Ustilaginaceae</taxon>
        <taxon>Pseudozyma</taxon>
    </lineage>
</organism>
<keyword evidence="2" id="KW-0812">Transmembrane</keyword>
<reference evidence="3 4" key="1">
    <citation type="journal article" date="2013" name="Plant Cell">
        <title>The transition from a phytopathogenic smut ancestor to an anamorphic biocontrol agent deciphered by comparative whole-genome analysis.</title>
        <authorList>
            <person name="Lefebvre F."/>
            <person name="Joly D.L."/>
            <person name="Labbe C."/>
            <person name="Teichmann B."/>
            <person name="Linning R."/>
            <person name="Belzile F."/>
            <person name="Bakkeren G."/>
            <person name="Belanger R.R."/>
        </authorList>
    </citation>
    <scope>NUCLEOTIDE SEQUENCE [LARGE SCALE GENOMIC DNA]</scope>
    <source>
        <strain evidence="3 4">PF-1</strain>
    </source>
</reference>
<keyword evidence="2" id="KW-1133">Transmembrane helix</keyword>
<name>A0A061H2B2_9BASI</name>
<evidence type="ECO:0000313" key="4">
    <source>
        <dbReference type="Proteomes" id="UP000053664"/>
    </source>
</evidence>
<feature type="region of interest" description="Disordered" evidence="1">
    <location>
        <begin position="144"/>
        <end position="204"/>
    </location>
</feature>
<dbReference type="AlphaFoldDB" id="A0A061H2B2"/>
<protein>
    <submittedName>
        <fullName evidence="3">Uncharacterized protein</fullName>
    </submittedName>
</protein>
<evidence type="ECO:0000256" key="1">
    <source>
        <dbReference type="SAM" id="MobiDB-lite"/>
    </source>
</evidence>
<proteinExistence type="predicted"/>
<dbReference type="Proteomes" id="UP000053664">
    <property type="component" value="Unassembled WGS sequence"/>
</dbReference>